<organism evidence="11 12">
    <name type="scientific">Corynebacterium lemuris</name>
    <dbReference type="NCBI Taxonomy" id="1859292"/>
    <lineage>
        <taxon>Bacteria</taxon>
        <taxon>Bacillati</taxon>
        <taxon>Actinomycetota</taxon>
        <taxon>Actinomycetes</taxon>
        <taxon>Mycobacteriales</taxon>
        <taxon>Corynebacteriaceae</taxon>
        <taxon>Corynebacterium</taxon>
    </lineage>
</organism>
<keyword evidence="3 11" id="KW-0328">Glycosyltransferase</keyword>
<evidence type="ECO:0000256" key="5">
    <source>
        <dbReference type="ARBA" id="ARBA00023136"/>
    </source>
</evidence>
<evidence type="ECO:0000313" key="11">
    <source>
        <dbReference type="EMBL" id="MCS5478071.1"/>
    </source>
</evidence>
<dbReference type="InterPro" id="IPR001173">
    <property type="entry name" value="Glyco_trans_2-like"/>
</dbReference>
<dbReference type="GO" id="GO:0016757">
    <property type="term" value="F:glycosyltransferase activity"/>
    <property type="evidence" value="ECO:0007669"/>
    <property type="project" value="UniProtKB-KW"/>
</dbReference>
<keyword evidence="5" id="KW-0472">Membrane</keyword>
<dbReference type="Proteomes" id="UP001205965">
    <property type="component" value="Unassembled WGS sequence"/>
</dbReference>
<protein>
    <recommendedName>
        <fullName evidence="9">4,4'-diaponeurosporenoate glycosyltransferase</fullName>
    </recommendedName>
</protein>
<evidence type="ECO:0000313" key="12">
    <source>
        <dbReference type="Proteomes" id="UP001205965"/>
    </source>
</evidence>
<name>A0ABT2FS84_9CORY</name>
<sequence>MNDLPDPVRPRTVSVVIPCLNDAVLLQRCLGSLRAQQVPADEIIVVDNGSTDDSAEVARRGGAKLVTEPRRGISWATQAGFNAATGDILVRIDADILAPEDYIARLHRAWDAAEASPGRRVVGVTGVAHFELSGAFTPLAGFISRLYLGAYRRAVGSALGHHPLFGTNFSVRADWWAEVRGTVDFSDPYVHEDMHLSFAVRPDETVWFQSDLVLAMDDRALRGARQLAVRFHRGFYTVFHNWRHHPPHRRLAQRGLLGRRLQEVLTP</sequence>
<evidence type="ECO:0000256" key="9">
    <source>
        <dbReference type="ARBA" id="ARBA00040345"/>
    </source>
</evidence>
<evidence type="ECO:0000259" key="10">
    <source>
        <dbReference type="Pfam" id="PF00535"/>
    </source>
</evidence>
<proteinExistence type="inferred from homology"/>
<reference evidence="11 12" key="1">
    <citation type="submission" date="2022-08" db="EMBL/GenBank/DDBJ databases">
        <title>YIM 101645 draft genome.</title>
        <authorList>
            <person name="Chen X."/>
        </authorList>
    </citation>
    <scope>NUCLEOTIDE SEQUENCE [LARGE SCALE GENOMIC DNA]</scope>
    <source>
        <strain evidence="11 12">YIM 101645</strain>
    </source>
</reference>
<dbReference type="CDD" id="cd00761">
    <property type="entry name" value="Glyco_tranf_GTA_type"/>
    <property type="match status" value="1"/>
</dbReference>
<keyword evidence="12" id="KW-1185">Reference proteome</keyword>
<evidence type="ECO:0000256" key="3">
    <source>
        <dbReference type="ARBA" id="ARBA00022676"/>
    </source>
</evidence>
<dbReference type="Gene3D" id="3.90.550.10">
    <property type="entry name" value="Spore Coat Polysaccharide Biosynthesis Protein SpsA, Chain A"/>
    <property type="match status" value="1"/>
</dbReference>
<evidence type="ECO:0000256" key="8">
    <source>
        <dbReference type="ARBA" id="ARBA00038120"/>
    </source>
</evidence>
<evidence type="ECO:0000256" key="2">
    <source>
        <dbReference type="ARBA" id="ARBA00022475"/>
    </source>
</evidence>
<dbReference type="PANTHER" id="PTHR43646:SF2">
    <property type="entry name" value="GLYCOSYLTRANSFERASE 2-LIKE DOMAIN-CONTAINING PROTEIN"/>
    <property type="match status" value="1"/>
</dbReference>
<evidence type="ECO:0000256" key="1">
    <source>
        <dbReference type="ARBA" id="ARBA00004236"/>
    </source>
</evidence>
<keyword evidence="4 11" id="KW-0808">Transferase</keyword>
<dbReference type="SUPFAM" id="SSF53448">
    <property type="entry name" value="Nucleotide-diphospho-sugar transferases"/>
    <property type="match status" value="1"/>
</dbReference>
<dbReference type="RefSeq" id="WP_259426081.1">
    <property type="nucleotide sequence ID" value="NZ_JANWTC010000001.1"/>
</dbReference>
<feature type="domain" description="Glycosyltransferase 2-like" evidence="10">
    <location>
        <begin position="14"/>
        <end position="119"/>
    </location>
</feature>
<dbReference type="PANTHER" id="PTHR43646">
    <property type="entry name" value="GLYCOSYLTRANSFERASE"/>
    <property type="match status" value="1"/>
</dbReference>
<accession>A0ABT2FS84</accession>
<comment type="similarity">
    <text evidence="8">Belongs to the glycosyltransferase 2 family. CrtQ subfamily.</text>
</comment>
<gene>
    <name evidence="11" type="ORF">NYP18_00185</name>
</gene>
<comment type="pathway">
    <text evidence="7">Carotenoid biosynthesis; staphyloxanthin biosynthesis; staphyloxanthin from farnesyl diphosphate: step 4/5.</text>
</comment>
<keyword evidence="2" id="KW-1003">Cell membrane</keyword>
<dbReference type="Pfam" id="PF00535">
    <property type="entry name" value="Glycos_transf_2"/>
    <property type="match status" value="1"/>
</dbReference>
<dbReference type="InterPro" id="IPR029044">
    <property type="entry name" value="Nucleotide-diphossugar_trans"/>
</dbReference>
<evidence type="ECO:0000256" key="7">
    <source>
        <dbReference type="ARBA" id="ARBA00037904"/>
    </source>
</evidence>
<evidence type="ECO:0000256" key="4">
    <source>
        <dbReference type="ARBA" id="ARBA00022679"/>
    </source>
</evidence>
<comment type="function">
    <text evidence="6">Catalyzes the glycosylation of 4,4'-diaponeurosporenoate, i.e. the esterification of glucose at the C1'' position with the carboxyl group of 4,4'-diaponeurosporenic acid, to form glycosyl-4,4'-diaponeurosporenoate. This is a step in the biosynthesis of staphyloxanthin, an orange pigment present in most staphylococci strains.</text>
</comment>
<evidence type="ECO:0000256" key="6">
    <source>
        <dbReference type="ARBA" id="ARBA00037281"/>
    </source>
</evidence>
<dbReference type="EMBL" id="JANWTC010000001">
    <property type="protein sequence ID" value="MCS5478071.1"/>
    <property type="molecule type" value="Genomic_DNA"/>
</dbReference>
<comment type="subcellular location">
    <subcellularLocation>
        <location evidence="1">Cell membrane</location>
    </subcellularLocation>
</comment>
<comment type="caution">
    <text evidence="11">The sequence shown here is derived from an EMBL/GenBank/DDBJ whole genome shotgun (WGS) entry which is preliminary data.</text>
</comment>